<dbReference type="CDD" id="cd06532">
    <property type="entry name" value="Glyco_transf_25"/>
    <property type="match status" value="1"/>
</dbReference>
<name>E7A8U9_HELFC</name>
<sequence>MLLLSETTPIYIIHLDNSARDITPLLWHLNYLLKKSAHKNFHIEVFKAVHGQKDYHNKGITFKHTHPVLNDFAPQTPKRTQVLELVRLALRMRVNFQSLGQLGCFASHFLLWQECVKLQRPIIVLEDDILPTFDFYEKCALGLEAINTGLAQVVRLYTLYFKRHQIKSALTHDFDWIFSPYGGMGTQGYVLSPQGAQKLLEHCPPQWILPVDTYMDAHYTHHVKTLTLKSHALLVEPAPTQVPHANIQNFRGKLKALSWLLRLCNYTLKIRWFCQHLFNLLFRRF</sequence>
<feature type="domain" description="Glycosyl transferase family 25" evidence="1">
    <location>
        <begin position="9"/>
        <end position="215"/>
    </location>
</feature>
<dbReference type="eggNOG" id="COG3306">
    <property type="taxonomic scope" value="Bacteria"/>
</dbReference>
<dbReference type="STRING" id="936155.HFELIS_11460"/>
<dbReference type="InterPro" id="IPR002654">
    <property type="entry name" value="Glyco_trans_25"/>
</dbReference>
<dbReference type="OrthoDB" id="1100027at2"/>
<keyword evidence="3" id="KW-1185">Reference proteome</keyword>
<dbReference type="AlphaFoldDB" id="E7A8U9"/>
<dbReference type="RefSeq" id="WP_013469594.1">
    <property type="nucleotide sequence ID" value="NC_014810.2"/>
</dbReference>
<evidence type="ECO:0000259" key="1">
    <source>
        <dbReference type="Pfam" id="PF01755"/>
    </source>
</evidence>
<dbReference type="Proteomes" id="UP000007934">
    <property type="component" value="Chromosome"/>
</dbReference>
<dbReference type="HOGENOM" id="CLU_972448_0_0_7"/>
<dbReference type="GeneID" id="36133887"/>
<dbReference type="KEGG" id="hfe:HFELIS_11460"/>
<dbReference type="EMBL" id="FQ670179">
    <property type="protein sequence ID" value="CBY83230.1"/>
    <property type="molecule type" value="Genomic_DNA"/>
</dbReference>
<evidence type="ECO:0000313" key="3">
    <source>
        <dbReference type="Proteomes" id="UP000007934"/>
    </source>
</evidence>
<proteinExistence type="predicted"/>
<protein>
    <submittedName>
        <fullName evidence="2">Lipopolysaccharide biosynthesis protein</fullName>
    </submittedName>
</protein>
<gene>
    <name evidence="2" type="ordered locus">Hfelis_11460</name>
</gene>
<organism evidence="2 3">
    <name type="scientific">Helicobacter felis (strain ATCC 49179 / CCUG 28539 / NCTC 12436 / CS1)</name>
    <dbReference type="NCBI Taxonomy" id="936155"/>
    <lineage>
        <taxon>Bacteria</taxon>
        <taxon>Pseudomonadati</taxon>
        <taxon>Campylobacterota</taxon>
        <taxon>Epsilonproteobacteria</taxon>
        <taxon>Campylobacterales</taxon>
        <taxon>Helicobacteraceae</taxon>
        <taxon>Helicobacter</taxon>
    </lineage>
</organism>
<accession>E7A8U9</accession>
<dbReference type="Pfam" id="PF01755">
    <property type="entry name" value="Glyco_transf_25"/>
    <property type="match status" value="1"/>
</dbReference>
<reference evidence="2 3" key="1">
    <citation type="journal article" date="2011" name="Genome Biol. Evol.">
        <title>Comparative whole genome sequence analysis of the carcinogenic bacterial model pathogen Helicobacter felis.</title>
        <authorList>
            <person name="Arnold I.C."/>
            <person name="Zigova Z."/>
            <person name="Holden M."/>
            <person name="Lawley T.D."/>
            <person name="Rad R."/>
            <person name="Dougan G."/>
            <person name="Falkow S."/>
            <person name="Bentley S.D."/>
            <person name="Muller A."/>
        </authorList>
    </citation>
    <scope>NUCLEOTIDE SEQUENCE [LARGE SCALE GENOMIC DNA]</scope>
    <source>
        <strain evidence="3">ATCC 49179 / CCUG 28539 / NCTC 12436 / CS1</strain>
    </source>
</reference>
<evidence type="ECO:0000313" key="2">
    <source>
        <dbReference type="EMBL" id="CBY83230.1"/>
    </source>
</evidence>